<proteinExistence type="predicted"/>
<accession>A0AAV9QRA4</accession>
<sequence>MLTRLVFLTFSTKVSRWTHLIILTSSRKASRWTCLLFFTSSTKVPRWTRLVFLTSLVKASWWIRLVLLTLHNNPNAELLGSDADHLGSSADHLGSQCRFQSLIEGSSGAPRGPAEAGFTEGHLFFVANHQRGFPRVLYAPGPTSRQGSPKVLHASQSASRLFSLPNSQAPSQPHGPLP</sequence>
<keyword evidence="3" id="KW-1185">Reference proteome</keyword>
<gene>
    <name evidence="2" type="ORF">CRENBAI_021012</name>
</gene>
<feature type="region of interest" description="Disordered" evidence="1">
    <location>
        <begin position="137"/>
        <end position="178"/>
    </location>
</feature>
<protein>
    <submittedName>
        <fullName evidence="2">Uncharacterized protein</fullName>
    </submittedName>
</protein>
<evidence type="ECO:0000313" key="3">
    <source>
        <dbReference type="Proteomes" id="UP001311232"/>
    </source>
</evidence>
<feature type="compositionally biased region" description="Polar residues" evidence="1">
    <location>
        <begin position="154"/>
        <end position="171"/>
    </location>
</feature>
<organism evidence="2 3">
    <name type="scientific">Crenichthys baileyi</name>
    <name type="common">White River springfish</name>
    <dbReference type="NCBI Taxonomy" id="28760"/>
    <lineage>
        <taxon>Eukaryota</taxon>
        <taxon>Metazoa</taxon>
        <taxon>Chordata</taxon>
        <taxon>Craniata</taxon>
        <taxon>Vertebrata</taxon>
        <taxon>Euteleostomi</taxon>
        <taxon>Actinopterygii</taxon>
        <taxon>Neopterygii</taxon>
        <taxon>Teleostei</taxon>
        <taxon>Neoteleostei</taxon>
        <taxon>Acanthomorphata</taxon>
        <taxon>Ovalentaria</taxon>
        <taxon>Atherinomorphae</taxon>
        <taxon>Cyprinodontiformes</taxon>
        <taxon>Goodeidae</taxon>
        <taxon>Crenichthys</taxon>
    </lineage>
</organism>
<evidence type="ECO:0000256" key="1">
    <source>
        <dbReference type="SAM" id="MobiDB-lite"/>
    </source>
</evidence>
<comment type="caution">
    <text evidence="2">The sequence shown here is derived from an EMBL/GenBank/DDBJ whole genome shotgun (WGS) entry which is preliminary data.</text>
</comment>
<name>A0AAV9QRA4_9TELE</name>
<dbReference type="EMBL" id="JAHHUM010002937">
    <property type="protein sequence ID" value="KAK5599448.1"/>
    <property type="molecule type" value="Genomic_DNA"/>
</dbReference>
<dbReference type="AlphaFoldDB" id="A0AAV9QRA4"/>
<dbReference type="Proteomes" id="UP001311232">
    <property type="component" value="Unassembled WGS sequence"/>
</dbReference>
<reference evidence="2 3" key="1">
    <citation type="submission" date="2021-06" db="EMBL/GenBank/DDBJ databases">
        <authorList>
            <person name="Palmer J.M."/>
        </authorList>
    </citation>
    <scope>NUCLEOTIDE SEQUENCE [LARGE SCALE GENOMIC DNA]</scope>
    <source>
        <strain evidence="2 3">MEX-2019</strain>
        <tissue evidence="2">Muscle</tissue>
    </source>
</reference>
<evidence type="ECO:0000313" key="2">
    <source>
        <dbReference type="EMBL" id="KAK5599448.1"/>
    </source>
</evidence>